<organism evidence="2 3">
    <name type="scientific">Nonomuraea polychroma</name>
    <dbReference type="NCBI Taxonomy" id="46176"/>
    <lineage>
        <taxon>Bacteria</taxon>
        <taxon>Bacillati</taxon>
        <taxon>Actinomycetota</taxon>
        <taxon>Actinomycetes</taxon>
        <taxon>Streptosporangiales</taxon>
        <taxon>Streptosporangiaceae</taxon>
        <taxon>Nonomuraea</taxon>
    </lineage>
</organism>
<accession>A0A438M2I7</accession>
<evidence type="ECO:0000313" key="3">
    <source>
        <dbReference type="Proteomes" id="UP000284824"/>
    </source>
</evidence>
<dbReference type="Proteomes" id="UP000284824">
    <property type="component" value="Unassembled WGS sequence"/>
</dbReference>
<evidence type="ECO:0000256" key="1">
    <source>
        <dbReference type="SAM" id="MobiDB-lite"/>
    </source>
</evidence>
<evidence type="ECO:0000313" key="2">
    <source>
        <dbReference type="EMBL" id="RVX40005.1"/>
    </source>
</evidence>
<feature type="compositionally biased region" description="Basic and acidic residues" evidence="1">
    <location>
        <begin position="1"/>
        <end position="10"/>
    </location>
</feature>
<dbReference type="AlphaFoldDB" id="A0A438M2I7"/>
<feature type="region of interest" description="Disordered" evidence="1">
    <location>
        <begin position="1"/>
        <end position="24"/>
    </location>
</feature>
<reference evidence="2 3" key="1">
    <citation type="submission" date="2019-01" db="EMBL/GenBank/DDBJ databases">
        <title>Sequencing the genomes of 1000 actinobacteria strains.</title>
        <authorList>
            <person name="Klenk H.-P."/>
        </authorList>
    </citation>
    <scope>NUCLEOTIDE SEQUENCE [LARGE SCALE GENOMIC DNA]</scope>
    <source>
        <strain evidence="2 3">DSM 43925</strain>
    </source>
</reference>
<keyword evidence="3" id="KW-1185">Reference proteome</keyword>
<proteinExistence type="predicted"/>
<dbReference type="EMBL" id="SAUN01000001">
    <property type="protein sequence ID" value="RVX40005.1"/>
    <property type="molecule type" value="Genomic_DNA"/>
</dbReference>
<sequence length="53" mass="5595">MRDDSHDGGHAFRTTLGARFQPEESIPSSGVAVRKCVAAMGAKGTATVDWDFG</sequence>
<gene>
    <name evidence="2" type="ORF">EDD27_2392</name>
</gene>
<name>A0A438M2I7_9ACTN</name>
<protein>
    <submittedName>
        <fullName evidence="2">Uncharacterized protein</fullName>
    </submittedName>
</protein>
<comment type="caution">
    <text evidence="2">The sequence shown here is derived from an EMBL/GenBank/DDBJ whole genome shotgun (WGS) entry which is preliminary data.</text>
</comment>